<protein>
    <submittedName>
        <fullName evidence="4">Phage integrase family protein</fullName>
    </submittedName>
</protein>
<evidence type="ECO:0000259" key="3">
    <source>
        <dbReference type="PROSITE" id="PS51898"/>
    </source>
</evidence>
<dbReference type="InterPro" id="IPR011010">
    <property type="entry name" value="DNA_brk_join_enz"/>
</dbReference>
<name>A0A518H1G0_9BACT</name>
<feature type="domain" description="Tyr recombinase" evidence="3">
    <location>
        <begin position="192"/>
        <end position="334"/>
    </location>
</feature>
<proteinExistence type="predicted"/>
<reference evidence="4 5" key="1">
    <citation type="submission" date="2019-02" db="EMBL/GenBank/DDBJ databases">
        <title>Deep-cultivation of Planctomycetes and their phenomic and genomic characterization uncovers novel biology.</title>
        <authorList>
            <person name="Wiegand S."/>
            <person name="Jogler M."/>
            <person name="Boedeker C."/>
            <person name="Pinto D."/>
            <person name="Vollmers J."/>
            <person name="Rivas-Marin E."/>
            <person name="Kohn T."/>
            <person name="Peeters S.H."/>
            <person name="Heuer A."/>
            <person name="Rast P."/>
            <person name="Oberbeckmann S."/>
            <person name="Bunk B."/>
            <person name="Jeske O."/>
            <person name="Meyerdierks A."/>
            <person name="Storesund J.E."/>
            <person name="Kallscheuer N."/>
            <person name="Luecker S."/>
            <person name="Lage O.M."/>
            <person name="Pohl T."/>
            <person name="Merkel B.J."/>
            <person name="Hornburger P."/>
            <person name="Mueller R.-W."/>
            <person name="Bruemmer F."/>
            <person name="Labrenz M."/>
            <person name="Spormann A.M."/>
            <person name="Op den Camp H."/>
            <person name="Overmann J."/>
            <person name="Amann R."/>
            <person name="Jetten M.S.M."/>
            <person name="Mascher T."/>
            <person name="Medema M.H."/>
            <person name="Devos D.P."/>
            <person name="Kaster A.-K."/>
            <person name="Ovreas L."/>
            <person name="Rohde M."/>
            <person name="Galperin M.Y."/>
            <person name="Jogler C."/>
        </authorList>
    </citation>
    <scope>NUCLEOTIDE SEQUENCE [LARGE SCALE GENOMIC DNA]</scope>
    <source>
        <strain evidence="4 5">ElP</strain>
    </source>
</reference>
<dbReference type="SUPFAM" id="SSF56349">
    <property type="entry name" value="DNA breaking-rejoining enzymes"/>
    <property type="match status" value="1"/>
</dbReference>
<dbReference type="RefSeq" id="WP_145269722.1">
    <property type="nucleotide sequence ID" value="NZ_CP036426.1"/>
</dbReference>
<feature type="compositionally biased region" description="Basic residues" evidence="2">
    <location>
        <begin position="298"/>
        <end position="325"/>
    </location>
</feature>
<dbReference type="Proteomes" id="UP000317835">
    <property type="component" value="Chromosome"/>
</dbReference>
<sequence>MPSRSPRIPSYGLHKPTGQTRVRIDGRDVYLGRFDSDESRERYRRVVAEWLSTGTAPEPSRGVAPGGAGGRPPGGPTVAELLVRFLRHAEVHYRHADGTPTGTTEKFKVALRLLRSLYARTAVADFGPKALNSVRAELLRRGLSRSTINFHVGKVVQVFKWGVAEELVPPAVYQAIVAVPGLRRGRTEARETKPVGPVPEAYVEAVLPHVSRQVRAMIEIQRLTGMRPGEVVSMRTADLDTSGRLWVYRPARHKTEHHGRQRVIYLGPKAQGLLGPWVRTELEAPLFSPAEADAEFRSRKRAARKSKVQPSQRARRKASPKRRHGDHYSVGAYG</sequence>
<evidence type="ECO:0000313" key="5">
    <source>
        <dbReference type="Proteomes" id="UP000317835"/>
    </source>
</evidence>
<evidence type="ECO:0000256" key="2">
    <source>
        <dbReference type="SAM" id="MobiDB-lite"/>
    </source>
</evidence>
<accession>A0A518H1G0</accession>
<gene>
    <name evidence="4" type="ORF">ElP_25660</name>
</gene>
<keyword evidence="1" id="KW-0233">DNA recombination</keyword>
<evidence type="ECO:0000313" key="4">
    <source>
        <dbReference type="EMBL" id="QDV34672.1"/>
    </source>
</evidence>
<dbReference type="GO" id="GO:0015074">
    <property type="term" value="P:DNA integration"/>
    <property type="evidence" value="ECO:0007669"/>
    <property type="project" value="InterPro"/>
</dbReference>
<dbReference type="OrthoDB" id="254233at2"/>
<feature type="region of interest" description="Disordered" evidence="2">
    <location>
        <begin position="55"/>
        <end position="74"/>
    </location>
</feature>
<keyword evidence="5" id="KW-1185">Reference proteome</keyword>
<dbReference type="GO" id="GO:0006310">
    <property type="term" value="P:DNA recombination"/>
    <property type="evidence" value="ECO:0007669"/>
    <property type="project" value="UniProtKB-KW"/>
</dbReference>
<feature type="region of interest" description="Disordered" evidence="2">
    <location>
        <begin position="293"/>
        <end position="334"/>
    </location>
</feature>
<dbReference type="InterPro" id="IPR013762">
    <property type="entry name" value="Integrase-like_cat_sf"/>
</dbReference>
<dbReference type="EMBL" id="CP036426">
    <property type="protein sequence ID" value="QDV34672.1"/>
    <property type="molecule type" value="Genomic_DNA"/>
</dbReference>
<evidence type="ECO:0000256" key="1">
    <source>
        <dbReference type="ARBA" id="ARBA00023172"/>
    </source>
</evidence>
<dbReference type="GO" id="GO:0003677">
    <property type="term" value="F:DNA binding"/>
    <property type="evidence" value="ECO:0007669"/>
    <property type="project" value="InterPro"/>
</dbReference>
<dbReference type="PROSITE" id="PS51898">
    <property type="entry name" value="TYR_RECOMBINASE"/>
    <property type="match status" value="1"/>
</dbReference>
<dbReference type="Gene3D" id="1.10.443.10">
    <property type="entry name" value="Intergrase catalytic core"/>
    <property type="match status" value="1"/>
</dbReference>
<dbReference type="InterPro" id="IPR002104">
    <property type="entry name" value="Integrase_catalytic"/>
</dbReference>
<dbReference type="KEGG" id="tpla:ElP_25660"/>
<organism evidence="4 5">
    <name type="scientific">Tautonia plasticadhaerens</name>
    <dbReference type="NCBI Taxonomy" id="2527974"/>
    <lineage>
        <taxon>Bacteria</taxon>
        <taxon>Pseudomonadati</taxon>
        <taxon>Planctomycetota</taxon>
        <taxon>Planctomycetia</taxon>
        <taxon>Isosphaerales</taxon>
        <taxon>Isosphaeraceae</taxon>
        <taxon>Tautonia</taxon>
    </lineage>
</organism>
<dbReference type="AlphaFoldDB" id="A0A518H1G0"/>